<dbReference type="AlphaFoldDB" id="A0A2P6NGA5"/>
<accession>A0A2P6NGA5</accession>
<sequence>MSNVTATTSTAAPVVPSAALNAAGNDTINAAPVTQSVNPVDKATATTGKSGDLPAFEAFQAPDEDEAAAVASPPPQPKALDPNMIKQTTSVLSDAIVQGGPVDQTLRSPELQTNILDLFQQFDLRQDAERSLVEDVASKGGKMVRIMPDQLPNTFMRVKGPCTYFELTEQSGQKKYVGVSTAEPYTIFQAAPGAAPIK</sequence>
<evidence type="ECO:0000256" key="1">
    <source>
        <dbReference type="SAM" id="MobiDB-lite"/>
    </source>
</evidence>
<name>A0A2P6NGA5_9EUKA</name>
<protein>
    <submittedName>
        <fullName evidence="2">Uncharacterized protein</fullName>
    </submittedName>
</protein>
<evidence type="ECO:0000313" key="3">
    <source>
        <dbReference type="Proteomes" id="UP000241769"/>
    </source>
</evidence>
<dbReference type="Proteomes" id="UP000241769">
    <property type="component" value="Unassembled WGS sequence"/>
</dbReference>
<feature type="region of interest" description="Disordered" evidence="1">
    <location>
        <begin position="30"/>
        <end position="54"/>
    </location>
</feature>
<gene>
    <name evidence="2" type="ORF">PROFUN_09948</name>
</gene>
<organism evidence="2 3">
    <name type="scientific">Planoprotostelium fungivorum</name>
    <dbReference type="NCBI Taxonomy" id="1890364"/>
    <lineage>
        <taxon>Eukaryota</taxon>
        <taxon>Amoebozoa</taxon>
        <taxon>Evosea</taxon>
        <taxon>Variosea</taxon>
        <taxon>Cavosteliida</taxon>
        <taxon>Cavosteliaceae</taxon>
        <taxon>Planoprotostelium</taxon>
    </lineage>
</organism>
<comment type="caution">
    <text evidence="2">The sequence shown here is derived from an EMBL/GenBank/DDBJ whole genome shotgun (WGS) entry which is preliminary data.</text>
</comment>
<keyword evidence="3" id="KW-1185">Reference proteome</keyword>
<dbReference type="InParanoid" id="A0A2P6NGA5"/>
<proteinExistence type="predicted"/>
<dbReference type="EMBL" id="MDYQ01000092">
    <property type="protein sequence ID" value="PRP82997.1"/>
    <property type="molecule type" value="Genomic_DNA"/>
</dbReference>
<evidence type="ECO:0000313" key="2">
    <source>
        <dbReference type="EMBL" id="PRP82997.1"/>
    </source>
</evidence>
<reference evidence="2 3" key="1">
    <citation type="journal article" date="2018" name="Genome Biol. Evol.">
        <title>Multiple Roots of Fruiting Body Formation in Amoebozoa.</title>
        <authorList>
            <person name="Hillmann F."/>
            <person name="Forbes G."/>
            <person name="Novohradska S."/>
            <person name="Ferling I."/>
            <person name="Riege K."/>
            <person name="Groth M."/>
            <person name="Westermann M."/>
            <person name="Marz M."/>
            <person name="Spaller T."/>
            <person name="Winckler T."/>
            <person name="Schaap P."/>
            <person name="Glockner G."/>
        </authorList>
    </citation>
    <scope>NUCLEOTIDE SEQUENCE [LARGE SCALE GENOMIC DNA]</scope>
    <source>
        <strain evidence="2 3">Jena</strain>
    </source>
</reference>
<feature type="compositionally biased region" description="Polar residues" evidence="1">
    <location>
        <begin position="30"/>
        <end position="49"/>
    </location>
</feature>